<dbReference type="CDD" id="cd00332">
    <property type="entry name" value="PAL-HAL"/>
    <property type="match status" value="1"/>
</dbReference>
<dbReference type="SUPFAM" id="SSF48557">
    <property type="entry name" value="L-aspartase-like"/>
    <property type="match status" value="1"/>
</dbReference>
<dbReference type="InterPro" id="IPR024083">
    <property type="entry name" value="Fumarase/histidase_N"/>
</dbReference>
<dbReference type="InterPro" id="IPR005922">
    <property type="entry name" value="Phe_NH3-lyase"/>
</dbReference>
<comment type="similarity">
    <text evidence="1 2">Belongs to the PAL/histidase family.</text>
</comment>
<dbReference type="InterPro" id="IPR022313">
    <property type="entry name" value="Phe/His_NH3-lyase_AS"/>
</dbReference>
<evidence type="ECO:0000313" key="5">
    <source>
        <dbReference type="Proteomes" id="UP000250140"/>
    </source>
</evidence>
<proteinExistence type="inferred from homology"/>
<evidence type="ECO:0000313" key="4">
    <source>
        <dbReference type="EMBL" id="OCL12421.1"/>
    </source>
</evidence>
<dbReference type="InterPro" id="IPR023144">
    <property type="entry name" value="Phe_NH3-lyase_shielding_dom_sf"/>
</dbReference>
<accession>A0A8E2F8A4</accession>
<evidence type="ECO:0000256" key="3">
    <source>
        <dbReference type="SAM" id="MobiDB-lite"/>
    </source>
</evidence>
<dbReference type="Proteomes" id="UP000250140">
    <property type="component" value="Unassembled WGS sequence"/>
</dbReference>
<dbReference type="EMBL" id="KV748880">
    <property type="protein sequence ID" value="OCL12421.1"/>
    <property type="molecule type" value="Genomic_DNA"/>
</dbReference>
<dbReference type="GO" id="GO:0006559">
    <property type="term" value="P:L-phenylalanine catabolic process"/>
    <property type="evidence" value="ECO:0007669"/>
    <property type="project" value="InterPro"/>
</dbReference>
<protein>
    <submittedName>
        <fullName evidence="4">Phenylalanine ammonia-lyase</fullName>
    </submittedName>
</protein>
<dbReference type="Pfam" id="PF00221">
    <property type="entry name" value="Lyase_aromatic"/>
    <property type="match status" value="1"/>
</dbReference>
<organism evidence="4 5">
    <name type="scientific">Glonium stellatum</name>
    <dbReference type="NCBI Taxonomy" id="574774"/>
    <lineage>
        <taxon>Eukaryota</taxon>
        <taxon>Fungi</taxon>
        <taxon>Dikarya</taxon>
        <taxon>Ascomycota</taxon>
        <taxon>Pezizomycotina</taxon>
        <taxon>Dothideomycetes</taxon>
        <taxon>Pleosporomycetidae</taxon>
        <taxon>Gloniales</taxon>
        <taxon>Gloniaceae</taxon>
        <taxon>Glonium</taxon>
    </lineage>
</organism>
<dbReference type="InterPro" id="IPR001106">
    <property type="entry name" value="Aromatic_Lyase"/>
</dbReference>
<dbReference type="GO" id="GO:0016841">
    <property type="term" value="F:ammonia-lyase activity"/>
    <property type="evidence" value="ECO:0007669"/>
    <property type="project" value="InterPro"/>
</dbReference>
<dbReference type="PANTHER" id="PTHR10362">
    <property type="entry name" value="HISTIDINE AMMONIA-LYASE"/>
    <property type="match status" value="1"/>
</dbReference>
<feature type="region of interest" description="Disordered" evidence="3">
    <location>
        <begin position="720"/>
        <end position="749"/>
    </location>
</feature>
<gene>
    <name evidence="4" type="ORF">AOQ84DRAFT_395694</name>
</gene>
<dbReference type="Gene3D" id="1.20.200.10">
    <property type="entry name" value="Fumarase/aspartase (Central domain)"/>
    <property type="match status" value="1"/>
</dbReference>
<dbReference type="GO" id="GO:0005737">
    <property type="term" value="C:cytoplasm"/>
    <property type="evidence" value="ECO:0007669"/>
    <property type="project" value="InterPro"/>
</dbReference>
<dbReference type="NCBIfam" id="TIGR01226">
    <property type="entry name" value="phe_am_lyase"/>
    <property type="match status" value="1"/>
</dbReference>
<evidence type="ECO:0000256" key="1">
    <source>
        <dbReference type="ARBA" id="ARBA00007238"/>
    </source>
</evidence>
<keyword evidence="5" id="KW-1185">Reference proteome</keyword>
<dbReference type="InterPro" id="IPR008948">
    <property type="entry name" value="L-Aspartase-like"/>
</dbReference>
<keyword evidence="2 4" id="KW-0456">Lyase</keyword>
<reference evidence="4 5" key="1">
    <citation type="journal article" date="2016" name="Nat. Commun.">
        <title>Ectomycorrhizal ecology is imprinted in the genome of the dominant symbiotic fungus Cenococcum geophilum.</title>
        <authorList>
            <consortium name="DOE Joint Genome Institute"/>
            <person name="Peter M."/>
            <person name="Kohler A."/>
            <person name="Ohm R.A."/>
            <person name="Kuo A."/>
            <person name="Krutzmann J."/>
            <person name="Morin E."/>
            <person name="Arend M."/>
            <person name="Barry K.W."/>
            <person name="Binder M."/>
            <person name="Choi C."/>
            <person name="Clum A."/>
            <person name="Copeland A."/>
            <person name="Grisel N."/>
            <person name="Haridas S."/>
            <person name="Kipfer T."/>
            <person name="LaButti K."/>
            <person name="Lindquist E."/>
            <person name="Lipzen A."/>
            <person name="Maire R."/>
            <person name="Meier B."/>
            <person name="Mihaltcheva S."/>
            <person name="Molinier V."/>
            <person name="Murat C."/>
            <person name="Poggeler S."/>
            <person name="Quandt C.A."/>
            <person name="Sperisen C."/>
            <person name="Tritt A."/>
            <person name="Tisserant E."/>
            <person name="Crous P.W."/>
            <person name="Henrissat B."/>
            <person name="Nehls U."/>
            <person name="Egli S."/>
            <person name="Spatafora J.W."/>
            <person name="Grigoriev I.V."/>
            <person name="Martin F.M."/>
        </authorList>
    </citation>
    <scope>NUCLEOTIDE SEQUENCE [LARGE SCALE GENOMIC DNA]</scope>
    <source>
        <strain evidence="4 5">CBS 207.34</strain>
    </source>
</reference>
<evidence type="ECO:0000256" key="2">
    <source>
        <dbReference type="RuleBase" id="RU003954"/>
    </source>
</evidence>
<sequence length="763" mass="83470">MSFNGSAHLGLAQKSWARMKSMKPGQAILVTGEDLDLGTVVAVSRKNCLPQLPSDEHITSRINGSVQQLEEYLSKGHSVYGVTTGFGGSADSRTKQMNKLQVALLQLTQSGVLLDSDKKDLSPPSEYFTESNAMPSSWVKATMMVRCNATARGHSAVTLKVLEAILQLLRLGITPIVPLRGTVSASGDLMPLAFIAGVLEGNPDICARRADGSIVSADQALADANMPSITFGPKEALGLVNGTAPSAALGSLVMYDAHQLAVLSQAFTAMTVEAMTGNSESFHPFIHKVRPHDGQIEAGKNILAFLQESSFAKGIKSEKDRNPSGMAQDRYALRSAPQWIGPQLEDLCYANQQITTELNSSADNPLVDVEAKEVYYGANFQAAAVTSAMEKTRSALQMLGRLFFAQSTELIDPNLNNGLPTNLAADDPSVSFTMKGVDINMAAYMSELAFLASPVSTHVQTAEMHNQSINSLAFLSARMTRKAVELTFLMCASCIYIGCQALDLRALQFNFFSEVKVVVEEINQATLSSYMTVEELAAMNKELTRQISETWKDASRLDISNRFERICRTLVTTLLSQLEGHTSRREIFKQIDLVDSWKDSFKYKLKTTYDKVFQQFCQKPNTVDYIGVGSRALYNTVRHDLRVPFHQGVIEHPAAFHGDNDTPKRQRKTVGGWISIIYDAVLKGQFNDALYKTIGEYTNRSNGHVNRSNRHVNRSNGHVNRNINGHANGPNGHANEPNGHVNGSDGHVNGSSGYVNEFLGYVE</sequence>
<dbReference type="Gene3D" id="1.10.275.10">
    <property type="entry name" value="Fumarase/aspartase (N-terminal domain)"/>
    <property type="match status" value="1"/>
</dbReference>
<name>A0A8E2F8A4_9PEZI</name>
<dbReference type="AlphaFoldDB" id="A0A8E2F8A4"/>
<dbReference type="OrthoDB" id="10051290at2759"/>
<feature type="compositionally biased region" description="Low complexity" evidence="3">
    <location>
        <begin position="720"/>
        <end position="735"/>
    </location>
</feature>
<dbReference type="PROSITE" id="PS00488">
    <property type="entry name" value="PAL_HISTIDASE"/>
    <property type="match status" value="1"/>
</dbReference>
<dbReference type="Gene3D" id="1.10.274.20">
    <property type="entry name" value="Phenylalanine ammonia-lyase 1, domain 3"/>
    <property type="match status" value="1"/>
</dbReference>